<feature type="transmembrane region" description="Helical" evidence="7">
    <location>
        <begin position="6"/>
        <end position="29"/>
    </location>
</feature>
<feature type="transmembrane region" description="Helical" evidence="7">
    <location>
        <begin position="108"/>
        <end position="131"/>
    </location>
</feature>
<evidence type="ECO:0000256" key="7">
    <source>
        <dbReference type="SAM" id="Phobius"/>
    </source>
</evidence>
<feature type="transmembrane region" description="Helical" evidence="7">
    <location>
        <begin position="75"/>
        <end position="96"/>
    </location>
</feature>
<evidence type="ECO:0000256" key="4">
    <source>
        <dbReference type="ARBA" id="ARBA00022692"/>
    </source>
</evidence>
<evidence type="ECO:0000256" key="6">
    <source>
        <dbReference type="ARBA" id="ARBA00023136"/>
    </source>
</evidence>
<dbReference type="InterPro" id="IPR003370">
    <property type="entry name" value="Chromate_transpt"/>
</dbReference>
<comment type="subcellular location">
    <subcellularLocation>
        <location evidence="1">Cell membrane</location>
        <topology evidence="1">Multi-pass membrane protein</topology>
    </subcellularLocation>
</comment>
<keyword evidence="5 7" id="KW-1133">Transmembrane helix</keyword>
<evidence type="ECO:0000313" key="9">
    <source>
        <dbReference type="Proteomes" id="UP000244338"/>
    </source>
</evidence>
<dbReference type="PANTHER" id="PTHR43663">
    <property type="entry name" value="CHROMATE TRANSPORT PROTEIN-RELATED"/>
    <property type="match status" value="1"/>
</dbReference>
<dbReference type="GO" id="GO:0005886">
    <property type="term" value="C:plasma membrane"/>
    <property type="evidence" value="ECO:0007669"/>
    <property type="project" value="UniProtKB-SubCell"/>
</dbReference>
<keyword evidence="4 7" id="KW-0812">Transmembrane</keyword>
<dbReference type="InterPro" id="IPR052518">
    <property type="entry name" value="CHR_Transporter"/>
</dbReference>
<dbReference type="Proteomes" id="UP000244338">
    <property type="component" value="Unassembled WGS sequence"/>
</dbReference>
<feature type="transmembrane region" description="Helical" evidence="7">
    <location>
        <begin position="49"/>
        <end position="69"/>
    </location>
</feature>
<dbReference type="AlphaFoldDB" id="A0A2R6Y496"/>
<evidence type="ECO:0000313" key="8">
    <source>
        <dbReference type="EMBL" id="PTQ57494.1"/>
    </source>
</evidence>
<feature type="transmembrane region" description="Helical" evidence="7">
    <location>
        <begin position="137"/>
        <end position="157"/>
    </location>
</feature>
<dbReference type="PANTHER" id="PTHR43663:SF1">
    <property type="entry name" value="CHROMATE TRANSPORTER"/>
    <property type="match status" value="1"/>
</dbReference>
<dbReference type="EMBL" id="PEBX01000006">
    <property type="protein sequence ID" value="PTQ57494.1"/>
    <property type="molecule type" value="Genomic_DNA"/>
</dbReference>
<dbReference type="GO" id="GO:0015109">
    <property type="term" value="F:chromate transmembrane transporter activity"/>
    <property type="evidence" value="ECO:0007669"/>
    <property type="project" value="InterPro"/>
</dbReference>
<evidence type="ECO:0000256" key="1">
    <source>
        <dbReference type="ARBA" id="ARBA00004651"/>
    </source>
</evidence>
<name>A0A2R6Y496_9BACL</name>
<reference evidence="9" key="1">
    <citation type="journal article" date="2018" name="Sci. Rep.">
        <title>Lignite coal burning seam in the remote Altai Mountains harbors a hydrogen-driven thermophilic microbial community.</title>
        <authorList>
            <person name="Kadnikov V.V."/>
            <person name="Mardanov A.V."/>
            <person name="Ivasenko D.A."/>
            <person name="Antsiferov D.V."/>
            <person name="Beletsky A.V."/>
            <person name="Karnachuk O.V."/>
            <person name="Ravin N.V."/>
        </authorList>
    </citation>
    <scope>NUCLEOTIDE SEQUENCE [LARGE SCALE GENOMIC DNA]</scope>
</reference>
<evidence type="ECO:0000256" key="5">
    <source>
        <dbReference type="ARBA" id="ARBA00022989"/>
    </source>
</evidence>
<evidence type="ECO:0000256" key="3">
    <source>
        <dbReference type="ARBA" id="ARBA00022475"/>
    </source>
</evidence>
<dbReference type="Pfam" id="PF02417">
    <property type="entry name" value="Chromate_transp"/>
    <property type="match status" value="1"/>
</dbReference>
<gene>
    <name evidence="8" type="ORF">BSOLF_1372</name>
</gene>
<feature type="transmembrane region" description="Helical" evidence="7">
    <location>
        <begin position="164"/>
        <end position="180"/>
    </location>
</feature>
<accession>A0A2R6Y496</accession>
<evidence type="ECO:0000256" key="2">
    <source>
        <dbReference type="ARBA" id="ARBA00005262"/>
    </source>
</evidence>
<organism evidence="8 9">
    <name type="scientific">Candidatus Carbonibacillus altaicus</name>
    <dbReference type="NCBI Taxonomy" id="2163959"/>
    <lineage>
        <taxon>Bacteria</taxon>
        <taxon>Bacillati</taxon>
        <taxon>Bacillota</taxon>
        <taxon>Bacilli</taxon>
        <taxon>Bacillales</taxon>
        <taxon>Candidatus Carbonibacillus</taxon>
    </lineage>
</organism>
<comment type="similarity">
    <text evidence="2">Belongs to the chromate ion transporter (CHR) (TC 2.A.51) family.</text>
</comment>
<proteinExistence type="inferred from homology"/>
<comment type="caution">
    <text evidence="8">The sequence shown here is derived from an EMBL/GenBank/DDBJ whole genome shotgun (WGS) entry which is preliminary data.</text>
</comment>
<protein>
    <submittedName>
        <fullName evidence="8">Chromate transport protein</fullName>
    </submittedName>
</protein>
<keyword evidence="3" id="KW-1003">Cell membrane</keyword>
<keyword evidence="6 7" id="KW-0472">Membrane</keyword>
<sequence length="181" mass="20359">MPVFWSLMVTFLIVGVVSFGGGYAMLPIIDHMVVGTEHWFDERQFVDMIALASMAPGPIAVNAAVMVGYQLIGFWGALVAATAVSLPSFLLILLFARTFFKYRTHPNFVQAFYGLRPVIVGMIFYAATSFALRNELIGFKIDWTALSLLVVSFLMFWRTRLHPALILLMFAFIGVMVRYIM</sequence>